<dbReference type="AlphaFoldDB" id="A0A409WYG5"/>
<feature type="compositionally biased region" description="Basic and acidic residues" evidence="1">
    <location>
        <begin position="269"/>
        <end position="281"/>
    </location>
</feature>
<dbReference type="SUPFAM" id="SSF101447">
    <property type="entry name" value="Formin homology 2 domain (FH2 domain)"/>
    <property type="match status" value="1"/>
</dbReference>
<dbReference type="InParanoid" id="A0A409WYG5"/>
<dbReference type="OrthoDB" id="3263038at2759"/>
<dbReference type="Proteomes" id="UP000284706">
    <property type="component" value="Unassembled WGS sequence"/>
</dbReference>
<gene>
    <name evidence="2" type="ORF">CVT26_004101</name>
</gene>
<name>A0A409WYG5_9AGAR</name>
<reference evidence="2 3" key="1">
    <citation type="journal article" date="2018" name="Evol. Lett.">
        <title>Horizontal gene cluster transfer increased hallucinogenic mushroom diversity.</title>
        <authorList>
            <person name="Reynolds H.T."/>
            <person name="Vijayakumar V."/>
            <person name="Gluck-Thaler E."/>
            <person name="Korotkin H.B."/>
            <person name="Matheny P.B."/>
            <person name="Slot J.C."/>
        </authorList>
    </citation>
    <scope>NUCLEOTIDE SEQUENCE [LARGE SCALE GENOMIC DNA]</scope>
    <source>
        <strain evidence="2 3">SRW20</strain>
    </source>
</reference>
<sequence length="306" mass="34048">HVLVDNLNRLPRKQLGLWAPLTVPKPAVELQLVLVIHCLYLDATGVNWVIFQVRFQDAVEAKGFWGHFDGSSLRPASVAAAPAQPAAPPDPKDPNVTQAPPPPPPPPPPKLSAHELAAAQAQWDKDERLAKSLLTQRIPDSTLIRVHAKKTVRERWAEIVKEFTEKGAYAQTDLRTKFLESRCPDKGNVREFLNCLRVKKEELASVGVIIEERDYTSTIISSLPYALANYASAQLTAARIAQKTLSADFLISILGEEYDRQTLQRNRRREMSKSKDGKDEAMAVSSTSSKWKNERAAEGRPANTEC</sequence>
<protein>
    <submittedName>
        <fullName evidence="2">Uncharacterized protein</fullName>
    </submittedName>
</protein>
<dbReference type="EMBL" id="NHYE01004613">
    <property type="protein sequence ID" value="PPQ83526.1"/>
    <property type="molecule type" value="Genomic_DNA"/>
</dbReference>
<accession>A0A409WYG5</accession>
<dbReference type="Pfam" id="PF14223">
    <property type="entry name" value="Retrotran_gag_2"/>
    <property type="match status" value="1"/>
</dbReference>
<organism evidence="2 3">
    <name type="scientific">Gymnopilus dilepis</name>
    <dbReference type="NCBI Taxonomy" id="231916"/>
    <lineage>
        <taxon>Eukaryota</taxon>
        <taxon>Fungi</taxon>
        <taxon>Dikarya</taxon>
        <taxon>Basidiomycota</taxon>
        <taxon>Agaricomycotina</taxon>
        <taxon>Agaricomycetes</taxon>
        <taxon>Agaricomycetidae</taxon>
        <taxon>Agaricales</taxon>
        <taxon>Agaricineae</taxon>
        <taxon>Hymenogastraceae</taxon>
        <taxon>Gymnopilus</taxon>
    </lineage>
</organism>
<dbReference type="STRING" id="231916.A0A409WYG5"/>
<evidence type="ECO:0000313" key="3">
    <source>
        <dbReference type="Proteomes" id="UP000284706"/>
    </source>
</evidence>
<proteinExistence type="predicted"/>
<feature type="region of interest" description="Disordered" evidence="1">
    <location>
        <begin position="76"/>
        <end position="112"/>
    </location>
</feature>
<feature type="region of interest" description="Disordered" evidence="1">
    <location>
        <begin position="264"/>
        <end position="306"/>
    </location>
</feature>
<feature type="compositionally biased region" description="Pro residues" evidence="1">
    <location>
        <begin position="99"/>
        <end position="110"/>
    </location>
</feature>
<evidence type="ECO:0000313" key="2">
    <source>
        <dbReference type="EMBL" id="PPQ83526.1"/>
    </source>
</evidence>
<comment type="caution">
    <text evidence="2">The sequence shown here is derived from an EMBL/GenBank/DDBJ whole genome shotgun (WGS) entry which is preliminary data.</text>
</comment>
<feature type="non-terminal residue" evidence="2">
    <location>
        <position position="1"/>
    </location>
</feature>
<evidence type="ECO:0000256" key="1">
    <source>
        <dbReference type="SAM" id="MobiDB-lite"/>
    </source>
</evidence>
<keyword evidence="3" id="KW-1185">Reference proteome</keyword>